<reference evidence="2 3" key="1">
    <citation type="submission" date="2016-10" db="EMBL/GenBank/DDBJ databases">
        <authorList>
            <person name="de Groot N.N."/>
        </authorList>
    </citation>
    <scope>NUCLEOTIDE SEQUENCE [LARGE SCALE GENOMIC DNA]</scope>
    <source>
        <strain evidence="2 3">DSM 1283</strain>
    </source>
</reference>
<accession>A0A1I5IYD4</accession>
<gene>
    <name evidence="2" type="ORF">SAMN04489757_1569</name>
</gene>
<feature type="transmembrane region" description="Helical" evidence="1">
    <location>
        <begin position="490"/>
        <end position="514"/>
    </location>
</feature>
<feature type="transmembrane region" description="Helical" evidence="1">
    <location>
        <begin position="354"/>
        <end position="374"/>
    </location>
</feature>
<feature type="transmembrane region" description="Helical" evidence="1">
    <location>
        <begin position="238"/>
        <end position="259"/>
    </location>
</feature>
<sequence>MKGLSYLLITSFKNRLLSLKRKPALVVLYGIIFISIILMVIAFHADTNSINTASYKDIRILYGIIALIGMLYIVIFSSTGLSTGSTLFTMADVGLLFVSPISSRKILLYGLLKQMAATIFSALFILYQIFNLRKNFGLDSKGIVYLFIIYAITLFFCQLLSIAIYIYSNGNPVRKNIVRIIYYGVIVMIVISIFVLQRLHGGSLIENGLILVDNRLFQSVPVIGWGVMFFRAGIEGDILSLTVSLSLYILSSMVIISLFTSGNADYYEDVIYSTEITYRRLQDVKEGKKTFAKNVKVKDKVTGIKKGFGSNAIFYKHLLEGKRESRFLFIDSYTIIASIGAGIAGKYIPSVAAGYIILAMLIYIQFFLTMAGKLPMELKRPYIYMIPQRSLHKVVSASLTTIIKSFVDGILFFTIVCVVTKTSPLLNMFLALAYACSGLFFVSFQLLAQRLLGGQPNKIITLTVGLGLFFILLSPGIGFSIFAVSVLPAALTFLGTLPFTFSSIIISVFIFVLCGDLLDKAEYTTGSN</sequence>
<feature type="transmembrane region" description="Helical" evidence="1">
    <location>
        <begin position="142"/>
        <end position="168"/>
    </location>
</feature>
<organism evidence="2 3">
    <name type="scientific">Anaerocolumna aminovalerica</name>
    <dbReference type="NCBI Taxonomy" id="1527"/>
    <lineage>
        <taxon>Bacteria</taxon>
        <taxon>Bacillati</taxon>
        <taxon>Bacillota</taxon>
        <taxon>Clostridia</taxon>
        <taxon>Lachnospirales</taxon>
        <taxon>Lachnospiraceae</taxon>
        <taxon>Anaerocolumna</taxon>
    </lineage>
</organism>
<keyword evidence="3" id="KW-1185">Reference proteome</keyword>
<feature type="transmembrane region" description="Helical" evidence="1">
    <location>
        <begin position="57"/>
        <end position="75"/>
    </location>
</feature>
<feature type="transmembrane region" description="Helical" evidence="1">
    <location>
        <begin position="394"/>
        <end position="416"/>
    </location>
</feature>
<feature type="transmembrane region" description="Helical" evidence="1">
    <location>
        <begin position="106"/>
        <end position="130"/>
    </location>
</feature>
<evidence type="ECO:0000313" key="2">
    <source>
        <dbReference type="EMBL" id="SFO65176.1"/>
    </source>
</evidence>
<feature type="transmembrane region" description="Helical" evidence="1">
    <location>
        <begin position="24"/>
        <end position="45"/>
    </location>
</feature>
<keyword evidence="1" id="KW-0812">Transmembrane</keyword>
<feature type="transmembrane region" description="Helical" evidence="1">
    <location>
        <begin position="459"/>
        <end position="484"/>
    </location>
</feature>
<feature type="transmembrane region" description="Helical" evidence="1">
    <location>
        <begin position="327"/>
        <end position="348"/>
    </location>
</feature>
<evidence type="ECO:0000256" key="1">
    <source>
        <dbReference type="SAM" id="Phobius"/>
    </source>
</evidence>
<dbReference type="Proteomes" id="UP000198806">
    <property type="component" value="Unassembled WGS sequence"/>
</dbReference>
<dbReference type="EMBL" id="FOWD01000056">
    <property type="protein sequence ID" value="SFO65176.1"/>
    <property type="molecule type" value="Genomic_DNA"/>
</dbReference>
<proteinExistence type="predicted"/>
<protein>
    <submittedName>
        <fullName evidence="2">Putative ABC exporter</fullName>
    </submittedName>
</protein>
<keyword evidence="1" id="KW-0472">Membrane</keyword>
<dbReference type="AlphaFoldDB" id="A0A1I5IYD4"/>
<keyword evidence="1" id="KW-1133">Transmembrane helix</keyword>
<name>A0A1I5IYD4_9FIRM</name>
<dbReference type="RefSeq" id="WP_091689026.1">
    <property type="nucleotide sequence ID" value="NZ_BAABFM010000085.1"/>
</dbReference>
<feature type="transmembrane region" description="Helical" evidence="1">
    <location>
        <begin position="180"/>
        <end position="199"/>
    </location>
</feature>
<dbReference type="InterPro" id="IPR031584">
    <property type="entry name" value="Put_ABC_export"/>
</dbReference>
<feature type="transmembrane region" description="Helical" evidence="1">
    <location>
        <begin position="428"/>
        <end position="447"/>
    </location>
</feature>
<evidence type="ECO:0000313" key="3">
    <source>
        <dbReference type="Proteomes" id="UP000198806"/>
    </source>
</evidence>
<dbReference type="Pfam" id="PF16962">
    <property type="entry name" value="ABC_export"/>
    <property type="match status" value="1"/>
</dbReference>
<dbReference type="STRING" id="1527.SAMN04489757_1569"/>
<dbReference type="OrthoDB" id="816862at2"/>